<dbReference type="Proteomes" id="UP000283095">
    <property type="component" value="Chromosome"/>
</dbReference>
<protein>
    <submittedName>
        <fullName evidence="2">YibE/F</fullName>
    </submittedName>
</protein>
<dbReference type="KEGG" id="pasa:BAOM_1232"/>
<gene>
    <name evidence="2" type="ORF">BAOM_1232</name>
</gene>
<dbReference type="InterPro" id="IPR014564">
    <property type="entry name" value="UCP031503_TM"/>
</dbReference>
<keyword evidence="1" id="KW-0812">Transmembrane</keyword>
<dbReference type="OrthoDB" id="2414035at2"/>
<dbReference type="Pfam" id="PF07907">
    <property type="entry name" value="YibE_F"/>
    <property type="match status" value="1"/>
</dbReference>
<keyword evidence="1" id="KW-1133">Transmembrane helix</keyword>
<feature type="transmembrane region" description="Helical" evidence="1">
    <location>
        <begin position="222"/>
        <end position="248"/>
    </location>
</feature>
<proteinExistence type="predicted"/>
<feature type="transmembrane region" description="Helical" evidence="1">
    <location>
        <begin position="52"/>
        <end position="71"/>
    </location>
</feature>
<evidence type="ECO:0000313" key="3">
    <source>
        <dbReference type="Proteomes" id="UP000283095"/>
    </source>
</evidence>
<evidence type="ECO:0000256" key="1">
    <source>
        <dbReference type="SAM" id="Phobius"/>
    </source>
</evidence>
<sequence>MNVLVWLAAILFILMILIGGKKGARSFFSLFLNFVVLLLTILFMTDPNADPIILTLIACAVISFINLFYINEMNSKTITAFISTIITIVILLFFIDMVTRNAMIQGFGEEEIEELSIFSLYIGVDFVKIGASVIIMSTIGAITDVAISITSPMREIFNHNPLISRKDLFTSGLSIGKDILGTNTNTLFFAFFGGYLGLLIWFKHLSYSVGEIVNSKVFSAEMISIFCAGIGIALIIPIASWINAYFLVKTRENNKIFK</sequence>
<dbReference type="InterPro" id="IPR012507">
    <property type="entry name" value="YibE_F"/>
</dbReference>
<keyword evidence="1" id="KW-0472">Membrane</keyword>
<dbReference type="PANTHER" id="PTHR41771:SF1">
    <property type="entry name" value="MEMBRANE PROTEIN"/>
    <property type="match status" value="1"/>
</dbReference>
<dbReference type="PIRSF" id="PIRSF031503">
    <property type="entry name" value="UCP031503_mp"/>
    <property type="match status" value="1"/>
</dbReference>
<feature type="transmembrane region" description="Helical" evidence="1">
    <location>
        <begin position="77"/>
        <end position="95"/>
    </location>
</feature>
<reference evidence="2 3" key="1">
    <citation type="submission" date="2018-01" db="EMBL/GenBank/DDBJ databases">
        <title>Bacillus asahii Genome sequencing and assembly.</title>
        <authorList>
            <person name="Jiang H."/>
            <person name="Feng Y."/>
            <person name="Zhao F."/>
            <person name="Lin X."/>
        </authorList>
    </citation>
    <scope>NUCLEOTIDE SEQUENCE [LARGE SCALE GENOMIC DNA]</scope>
    <source>
        <strain evidence="2 3">OM18</strain>
    </source>
</reference>
<dbReference type="RefSeq" id="WP_127759447.1">
    <property type="nucleotide sequence ID" value="NZ_CP026095.1"/>
</dbReference>
<feature type="transmembrane region" description="Helical" evidence="1">
    <location>
        <begin position="29"/>
        <end position="45"/>
    </location>
</feature>
<dbReference type="AlphaFoldDB" id="A0A3Q9RLD5"/>
<organism evidence="2 3">
    <name type="scientific">Peribacillus asahii</name>
    <dbReference type="NCBI Taxonomy" id="228899"/>
    <lineage>
        <taxon>Bacteria</taxon>
        <taxon>Bacillati</taxon>
        <taxon>Bacillota</taxon>
        <taxon>Bacilli</taxon>
        <taxon>Bacillales</taxon>
        <taxon>Bacillaceae</taxon>
        <taxon>Peribacillus</taxon>
    </lineage>
</organism>
<evidence type="ECO:0000313" key="2">
    <source>
        <dbReference type="EMBL" id="AZV41842.1"/>
    </source>
</evidence>
<accession>A0A3Q9RLD5</accession>
<dbReference type="EMBL" id="CP026095">
    <property type="protein sequence ID" value="AZV41842.1"/>
    <property type="molecule type" value="Genomic_DNA"/>
</dbReference>
<dbReference type="PANTHER" id="PTHR41771">
    <property type="entry name" value="MEMBRANE PROTEIN-RELATED"/>
    <property type="match status" value="1"/>
</dbReference>
<feature type="transmembrane region" description="Helical" evidence="1">
    <location>
        <begin position="184"/>
        <end position="202"/>
    </location>
</feature>
<name>A0A3Q9RLD5_9BACI</name>